<dbReference type="GO" id="GO:0003700">
    <property type="term" value="F:DNA-binding transcription factor activity"/>
    <property type="evidence" value="ECO:0007669"/>
    <property type="project" value="InterPro"/>
</dbReference>
<dbReference type="Gene3D" id="1.10.10.10">
    <property type="entry name" value="Winged helix-like DNA-binding domain superfamily/Winged helix DNA-binding domain"/>
    <property type="match status" value="1"/>
</dbReference>
<dbReference type="Pfam" id="PF00126">
    <property type="entry name" value="HTH_1"/>
    <property type="match status" value="1"/>
</dbReference>
<evidence type="ECO:0000256" key="3">
    <source>
        <dbReference type="ARBA" id="ARBA00023125"/>
    </source>
</evidence>
<dbReference type="InterPro" id="IPR000847">
    <property type="entry name" value="LysR_HTH_N"/>
</dbReference>
<dbReference type="Proteomes" id="UP000664073">
    <property type="component" value="Unassembled WGS sequence"/>
</dbReference>
<dbReference type="InterPro" id="IPR050176">
    <property type="entry name" value="LTTR"/>
</dbReference>
<proteinExistence type="inferred from homology"/>
<keyword evidence="2" id="KW-0805">Transcription regulation</keyword>
<evidence type="ECO:0000259" key="5">
    <source>
        <dbReference type="PROSITE" id="PS50931"/>
    </source>
</evidence>
<sequence length="270" mass="29197">MGSFRRAATRVHRSPSAVSLQVGKLEELLATQLLLRDARRISLTEHGEVLLAFARRLIDINDEAMAVFRTSPLKGRLRLAAPPDLGTSLVPGMLRRLAEIHPGIVVDVRLDTSAAVQRMFAQGEIGLALFNETDKPFAHARELFSEPLIWLMRASGHAVERDPLPLAIAEIGCAWRDAALKALQAAGHPYRVAYSSDTSAGQIAALRADLAVAALPKSLADQELVRIPAKYNMPPLPLTRIWLATDGSKLAEAFITLAAPELTPGAAGRD</sequence>
<evidence type="ECO:0000256" key="2">
    <source>
        <dbReference type="ARBA" id="ARBA00023015"/>
    </source>
</evidence>
<evidence type="ECO:0000313" key="6">
    <source>
        <dbReference type="EMBL" id="MBO1324994.1"/>
    </source>
</evidence>
<dbReference type="InterPro" id="IPR036390">
    <property type="entry name" value="WH_DNA-bd_sf"/>
</dbReference>
<dbReference type="SUPFAM" id="SSF46785">
    <property type="entry name" value="Winged helix' DNA-binding domain"/>
    <property type="match status" value="1"/>
</dbReference>
<accession>A0A939HPK5</accession>
<evidence type="ECO:0000256" key="4">
    <source>
        <dbReference type="ARBA" id="ARBA00023163"/>
    </source>
</evidence>
<name>A0A939HPK5_9PROT</name>
<organism evidence="6 7">
    <name type="scientific">Acetobacter garciniae</name>
    <dbReference type="NCBI Taxonomy" id="2817435"/>
    <lineage>
        <taxon>Bacteria</taxon>
        <taxon>Pseudomonadati</taxon>
        <taxon>Pseudomonadota</taxon>
        <taxon>Alphaproteobacteria</taxon>
        <taxon>Acetobacterales</taxon>
        <taxon>Acetobacteraceae</taxon>
        <taxon>Acetobacter</taxon>
    </lineage>
</organism>
<keyword evidence="4" id="KW-0804">Transcription</keyword>
<dbReference type="GO" id="GO:0003677">
    <property type="term" value="F:DNA binding"/>
    <property type="evidence" value="ECO:0007669"/>
    <property type="project" value="UniProtKB-KW"/>
</dbReference>
<dbReference type="AlphaFoldDB" id="A0A939HPK5"/>
<gene>
    <name evidence="6" type="ORF">J2D77_07525</name>
</gene>
<dbReference type="PANTHER" id="PTHR30579:SF7">
    <property type="entry name" value="HTH-TYPE TRANSCRIPTIONAL REGULATOR LRHA-RELATED"/>
    <property type="match status" value="1"/>
</dbReference>
<keyword evidence="7" id="KW-1185">Reference proteome</keyword>
<dbReference type="Gene3D" id="3.40.190.10">
    <property type="entry name" value="Periplasmic binding protein-like II"/>
    <property type="match status" value="2"/>
</dbReference>
<feature type="domain" description="HTH lysR-type" evidence="5">
    <location>
        <begin position="1"/>
        <end position="44"/>
    </location>
</feature>
<reference evidence="6" key="1">
    <citation type="submission" date="2021-03" db="EMBL/GenBank/DDBJ databases">
        <title>The complete genome sequence of Acetobacter sp. TBRC 12339.</title>
        <authorList>
            <person name="Charoenyingcharoen P."/>
            <person name="Yukphan P."/>
        </authorList>
    </citation>
    <scope>NUCLEOTIDE SEQUENCE</scope>
    <source>
        <strain evidence="6">TBRC 12339</strain>
    </source>
</reference>
<dbReference type="EMBL" id="JAFVMH010000002">
    <property type="protein sequence ID" value="MBO1324994.1"/>
    <property type="molecule type" value="Genomic_DNA"/>
</dbReference>
<dbReference type="InterPro" id="IPR005119">
    <property type="entry name" value="LysR_subst-bd"/>
</dbReference>
<evidence type="ECO:0000256" key="1">
    <source>
        <dbReference type="ARBA" id="ARBA00009437"/>
    </source>
</evidence>
<dbReference type="PROSITE" id="PS50931">
    <property type="entry name" value="HTH_LYSR"/>
    <property type="match status" value="1"/>
</dbReference>
<comment type="caution">
    <text evidence="6">The sequence shown here is derived from an EMBL/GenBank/DDBJ whole genome shotgun (WGS) entry which is preliminary data.</text>
</comment>
<evidence type="ECO:0000313" key="7">
    <source>
        <dbReference type="Proteomes" id="UP000664073"/>
    </source>
</evidence>
<comment type="similarity">
    <text evidence="1">Belongs to the LysR transcriptional regulatory family.</text>
</comment>
<protein>
    <submittedName>
        <fullName evidence="6">LysR family transcriptional regulator</fullName>
    </submittedName>
</protein>
<dbReference type="SUPFAM" id="SSF53850">
    <property type="entry name" value="Periplasmic binding protein-like II"/>
    <property type="match status" value="1"/>
</dbReference>
<keyword evidence="3" id="KW-0238">DNA-binding</keyword>
<dbReference type="PANTHER" id="PTHR30579">
    <property type="entry name" value="TRANSCRIPTIONAL REGULATOR"/>
    <property type="match status" value="1"/>
</dbReference>
<dbReference type="InterPro" id="IPR036388">
    <property type="entry name" value="WH-like_DNA-bd_sf"/>
</dbReference>
<dbReference type="Pfam" id="PF03466">
    <property type="entry name" value="LysR_substrate"/>
    <property type="match status" value="1"/>
</dbReference>